<keyword evidence="2" id="KW-1185">Reference proteome</keyword>
<evidence type="ECO:0000313" key="1">
    <source>
        <dbReference type="EnsemblMetazoa" id="XP_029348566.1"/>
    </source>
</evidence>
<organism evidence="1 2">
    <name type="scientific">Acyrthosiphon pisum</name>
    <name type="common">Pea aphid</name>
    <dbReference type="NCBI Taxonomy" id="7029"/>
    <lineage>
        <taxon>Eukaryota</taxon>
        <taxon>Metazoa</taxon>
        <taxon>Ecdysozoa</taxon>
        <taxon>Arthropoda</taxon>
        <taxon>Hexapoda</taxon>
        <taxon>Insecta</taxon>
        <taxon>Pterygota</taxon>
        <taxon>Neoptera</taxon>
        <taxon>Paraneoptera</taxon>
        <taxon>Hemiptera</taxon>
        <taxon>Sternorrhyncha</taxon>
        <taxon>Aphidomorpha</taxon>
        <taxon>Aphidoidea</taxon>
        <taxon>Aphididae</taxon>
        <taxon>Macrosiphini</taxon>
        <taxon>Acyrthosiphon</taxon>
    </lineage>
</organism>
<dbReference type="Proteomes" id="UP000007819">
    <property type="component" value="Chromosome X"/>
</dbReference>
<dbReference type="Gene3D" id="1.25.40.420">
    <property type="match status" value="1"/>
</dbReference>
<proteinExistence type="predicted"/>
<dbReference type="GeneID" id="100568751"/>
<evidence type="ECO:0000313" key="2">
    <source>
        <dbReference type="Proteomes" id="UP000007819"/>
    </source>
</evidence>
<name>A0A8R2JX54_ACYPI</name>
<dbReference type="AlphaFoldDB" id="A0A8R2JX54"/>
<reference evidence="2" key="1">
    <citation type="submission" date="2010-06" db="EMBL/GenBank/DDBJ databases">
        <authorList>
            <person name="Jiang H."/>
            <person name="Abraham K."/>
            <person name="Ali S."/>
            <person name="Alsbrooks S.L."/>
            <person name="Anim B.N."/>
            <person name="Anosike U.S."/>
            <person name="Attaway T."/>
            <person name="Bandaranaike D.P."/>
            <person name="Battles P.K."/>
            <person name="Bell S.N."/>
            <person name="Bell A.V."/>
            <person name="Beltran B."/>
            <person name="Bickham C."/>
            <person name="Bustamante Y."/>
            <person name="Caleb T."/>
            <person name="Canada A."/>
            <person name="Cardenas V."/>
            <person name="Carter K."/>
            <person name="Chacko J."/>
            <person name="Chandrabose M.N."/>
            <person name="Chavez D."/>
            <person name="Chavez A."/>
            <person name="Chen L."/>
            <person name="Chu H.-S."/>
            <person name="Claassen K.J."/>
            <person name="Cockrell R."/>
            <person name="Collins M."/>
            <person name="Cooper J.A."/>
            <person name="Cree A."/>
            <person name="Curry S.M."/>
            <person name="Da Y."/>
            <person name="Dao M.D."/>
            <person name="Das B."/>
            <person name="Davila M.-L."/>
            <person name="Davy-Carroll L."/>
            <person name="Denson S."/>
            <person name="Dinh H."/>
            <person name="Ebong V.E."/>
            <person name="Edwards J.R."/>
            <person name="Egan A."/>
            <person name="El-Daye J."/>
            <person name="Escobedo L."/>
            <person name="Fernandez S."/>
            <person name="Fernando P.R."/>
            <person name="Flagg N."/>
            <person name="Forbes L.D."/>
            <person name="Fowler R.G."/>
            <person name="Fu Q."/>
            <person name="Gabisi R.A."/>
            <person name="Ganer J."/>
            <person name="Garbino Pronczuk A."/>
            <person name="Garcia R.M."/>
            <person name="Garner T."/>
            <person name="Garrett T.E."/>
            <person name="Gonzalez D.A."/>
            <person name="Hamid H."/>
            <person name="Hawkins E.S."/>
            <person name="Hirani K."/>
            <person name="Hogues M.E."/>
            <person name="Hollins B."/>
            <person name="Hsiao C.-H."/>
            <person name="Jabil R."/>
            <person name="James M.L."/>
            <person name="Jhangiani S.N."/>
            <person name="Johnson B."/>
            <person name="Johnson Q."/>
            <person name="Joshi V."/>
            <person name="Kalu J.B."/>
            <person name="Kam C."/>
            <person name="Kashfia A."/>
            <person name="Keebler J."/>
            <person name="Kisamo H."/>
            <person name="Kovar C.L."/>
            <person name="Lago L.A."/>
            <person name="Lai C.-Y."/>
            <person name="Laidlaw J."/>
            <person name="Lara F."/>
            <person name="Le T.-K."/>
            <person name="Lee S.L."/>
            <person name="Legall F.H."/>
            <person name="Lemon S.J."/>
            <person name="Lewis L.R."/>
            <person name="Li B."/>
            <person name="Liu Y."/>
            <person name="Liu Y.-S."/>
            <person name="Lopez J."/>
            <person name="Lozado R.J."/>
            <person name="Lu J."/>
            <person name="Madu R.C."/>
            <person name="Maheshwari M."/>
            <person name="Maheshwari R."/>
            <person name="Malloy K."/>
            <person name="Martinez E."/>
            <person name="Mathew T."/>
            <person name="Mercado I.C."/>
            <person name="Mercado C."/>
            <person name="Meyer B."/>
            <person name="Montgomery K."/>
            <person name="Morgan M.B."/>
            <person name="Munidasa M."/>
            <person name="Nazareth L.V."/>
            <person name="Nelson J."/>
            <person name="Ng B.M."/>
            <person name="Nguyen N.B."/>
            <person name="Nguyen P.Q."/>
            <person name="Nguyen T."/>
            <person name="Obregon M."/>
            <person name="Okwuonu G.O."/>
            <person name="Onwere C.G."/>
            <person name="Orozco G."/>
            <person name="Parra A."/>
            <person name="Patel S."/>
            <person name="Patil S."/>
            <person name="Perez A."/>
            <person name="Perez Y."/>
            <person name="Pham C."/>
            <person name="Primus E.L."/>
            <person name="Pu L.-L."/>
            <person name="Puazo M."/>
            <person name="Qin X."/>
            <person name="Quiroz J.B."/>
            <person name="Reese J."/>
            <person name="Richards S."/>
            <person name="Rives C.M."/>
            <person name="Robberts R."/>
            <person name="Ruiz S.J."/>
            <person name="Ruiz M.J."/>
            <person name="Santibanez J."/>
            <person name="Schneider B.W."/>
            <person name="Sisson I."/>
            <person name="Smith M."/>
            <person name="Sodergren E."/>
            <person name="Song X.-Z."/>
            <person name="Song B.B."/>
            <person name="Summersgill H."/>
            <person name="Thelus R."/>
            <person name="Thornton R.D."/>
            <person name="Trejos Z.Y."/>
            <person name="Usmani K."/>
            <person name="Vattathil S."/>
            <person name="Villasana D."/>
            <person name="Walker D.L."/>
            <person name="Wang S."/>
            <person name="Wang K."/>
            <person name="White C.S."/>
            <person name="Williams A.C."/>
            <person name="Williamson J."/>
            <person name="Wilson K."/>
            <person name="Woghiren I.O."/>
            <person name="Woodworth J.R."/>
            <person name="Worley K.C."/>
            <person name="Wright R.A."/>
            <person name="Wu W."/>
            <person name="Young L."/>
            <person name="Zhang L."/>
            <person name="Zhang J."/>
            <person name="Zhu Y."/>
            <person name="Muzny D.M."/>
            <person name="Weinstock G."/>
            <person name="Gibbs R.A."/>
        </authorList>
    </citation>
    <scope>NUCLEOTIDE SEQUENCE [LARGE SCALE GENOMIC DNA]</scope>
    <source>
        <strain evidence="2">LSR1</strain>
    </source>
</reference>
<sequence>METLQHFVKMSTQNVKTSVVPVKEMDALQISSCESDPTKVLTSKVYESTNFRNNSHSVRVLEDLQSLRKSMNFMGKSRIVLEKRCLPELMKHVIRLPLLKPDILFDISEEPLLKNTPKCKDYVFYALQFIL</sequence>
<dbReference type="KEGG" id="api:100568751"/>
<dbReference type="RefSeq" id="XP_029348566.1">
    <property type="nucleotide sequence ID" value="XM_029492706.1"/>
</dbReference>
<protein>
    <submittedName>
        <fullName evidence="1">Uncharacterized protein</fullName>
    </submittedName>
</protein>
<reference evidence="1" key="2">
    <citation type="submission" date="2022-06" db="UniProtKB">
        <authorList>
            <consortium name="EnsemblMetazoa"/>
        </authorList>
    </citation>
    <scope>IDENTIFICATION</scope>
</reference>
<accession>A0A8R2JX54</accession>
<dbReference type="EnsemblMetazoa" id="XM_029492706.1">
    <property type="protein sequence ID" value="XP_029348566.1"/>
    <property type="gene ID" value="LOC100568751"/>
</dbReference>